<dbReference type="InterPro" id="IPR006043">
    <property type="entry name" value="NCS2"/>
</dbReference>
<dbReference type="NCBIfam" id="NF037981">
    <property type="entry name" value="NCS2_1"/>
    <property type="match status" value="1"/>
</dbReference>
<dbReference type="HOGENOM" id="CLU_017959_8_3_10"/>
<organism evidence="8 9">
    <name type="scientific">Chlorobium luteolum (strain DSM 273 / BCRC 81028 / 2530)</name>
    <name type="common">Pelodictyon luteolum</name>
    <dbReference type="NCBI Taxonomy" id="319225"/>
    <lineage>
        <taxon>Bacteria</taxon>
        <taxon>Pseudomonadati</taxon>
        <taxon>Chlorobiota</taxon>
        <taxon>Chlorobiia</taxon>
        <taxon>Chlorobiales</taxon>
        <taxon>Chlorobiaceae</taxon>
        <taxon>Chlorobium/Pelodictyon group</taxon>
        <taxon>Pelodictyon</taxon>
    </lineage>
</organism>
<feature type="transmembrane region" description="Helical" evidence="7">
    <location>
        <begin position="322"/>
        <end position="340"/>
    </location>
</feature>
<proteinExistence type="inferred from homology"/>
<dbReference type="AlphaFoldDB" id="Q3B4K2"/>
<dbReference type="EMBL" id="CP000096">
    <property type="protein sequence ID" value="ABB23729.1"/>
    <property type="molecule type" value="Genomic_DNA"/>
</dbReference>
<dbReference type="PANTHER" id="PTHR42810:SF2">
    <property type="entry name" value="PURINE PERMEASE C1399.01C-RELATED"/>
    <property type="match status" value="1"/>
</dbReference>
<feature type="transmembrane region" description="Helical" evidence="7">
    <location>
        <begin position="93"/>
        <end position="121"/>
    </location>
</feature>
<gene>
    <name evidence="8" type="ordered locus">Plut_0864</name>
</gene>
<feature type="transmembrane region" description="Helical" evidence="7">
    <location>
        <begin position="20"/>
        <end position="43"/>
    </location>
</feature>
<dbReference type="PANTHER" id="PTHR42810">
    <property type="entry name" value="PURINE PERMEASE C1399.01C-RELATED"/>
    <property type="match status" value="1"/>
</dbReference>
<feature type="transmembrane region" description="Helical" evidence="7">
    <location>
        <begin position="409"/>
        <end position="429"/>
    </location>
</feature>
<feature type="transmembrane region" description="Helical" evidence="7">
    <location>
        <begin position="346"/>
        <end position="367"/>
    </location>
</feature>
<dbReference type="Proteomes" id="UP000002709">
    <property type="component" value="Chromosome"/>
</dbReference>
<dbReference type="Pfam" id="PF00860">
    <property type="entry name" value="Xan_ur_permease"/>
    <property type="match status" value="1"/>
</dbReference>
<feature type="transmembrane region" description="Helical" evidence="7">
    <location>
        <begin position="379"/>
        <end position="397"/>
    </location>
</feature>
<feature type="transmembrane region" description="Helical" evidence="7">
    <location>
        <begin position="166"/>
        <end position="185"/>
    </location>
</feature>
<evidence type="ECO:0000256" key="7">
    <source>
        <dbReference type="SAM" id="Phobius"/>
    </source>
</evidence>
<accession>Q3B4K2</accession>
<dbReference type="GO" id="GO:0042907">
    <property type="term" value="F:xanthine transmembrane transporter activity"/>
    <property type="evidence" value="ECO:0007669"/>
    <property type="project" value="TreeGrafter"/>
</dbReference>
<keyword evidence="6 7" id="KW-0472">Membrane</keyword>
<keyword evidence="4 7" id="KW-0812">Transmembrane</keyword>
<dbReference type="STRING" id="319225.Plut_0864"/>
<dbReference type="RefSeq" id="WP_011357603.1">
    <property type="nucleotide sequence ID" value="NC_007512.1"/>
</dbReference>
<reference evidence="9" key="1">
    <citation type="submission" date="2005-08" db="EMBL/GenBank/DDBJ databases">
        <title>Complete sequence of Pelodictyon luteolum DSM 273.</title>
        <authorList>
            <consortium name="US DOE Joint Genome Institute"/>
            <person name="Copeland A."/>
            <person name="Lucas S."/>
            <person name="Lapidus A."/>
            <person name="Barry K."/>
            <person name="Detter J.C."/>
            <person name="Glavina T."/>
            <person name="Hammon N."/>
            <person name="Israni S."/>
            <person name="Pitluck S."/>
            <person name="Bryant D."/>
            <person name="Schmutz J."/>
            <person name="Larimer F."/>
            <person name="Land M."/>
            <person name="Kyrpides N."/>
            <person name="Ivanova N."/>
            <person name="Richardson P."/>
        </authorList>
    </citation>
    <scope>NUCLEOTIDE SEQUENCE [LARGE SCALE GENOMIC DNA]</scope>
    <source>
        <strain evidence="9">DSM 273 / BCRC 81028 / 2530</strain>
    </source>
</reference>
<comment type="similarity">
    <text evidence="2">Belongs to the nucleobase:cation symporter-2 (NCS2) (TC 2.A.40) family.</text>
</comment>
<dbReference type="OrthoDB" id="9779092at2"/>
<comment type="subcellular location">
    <subcellularLocation>
        <location evidence="1">Membrane</location>
        <topology evidence="1">Multi-pass membrane protein</topology>
    </subcellularLocation>
</comment>
<dbReference type="KEGG" id="plt:Plut_0864"/>
<dbReference type="GO" id="GO:0005886">
    <property type="term" value="C:plasma membrane"/>
    <property type="evidence" value="ECO:0007669"/>
    <property type="project" value="TreeGrafter"/>
</dbReference>
<evidence type="ECO:0000256" key="1">
    <source>
        <dbReference type="ARBA" id="ARBA00004141"/>
    </source>
</evidence>
<keyword evidence="9" id="KW-1185">Reference proteome</keyword>
<evidence type="ECO:0000256" key="3">
    <source>
        <dbReference type="ARBA" id="ARBA00022448"/>
    </source>
</evidence>
<protein>
    <submittedName>
        <fullName evidence="8">Xanthine/uracil permeases-like protein</fullName>
    </submittedName>
</protein>
<sequence length="566" mass="59981">MNTKPPNLTYGLEDTPPFPVNVLLGFQHAALALVFIVYPLMLVSEVHGTKSEAEGIVTATILAMAIGTFLQSLGNKGMGSGFLAVQIASPVYLPAAIMAVHAGGLGLACGMTIIGGMFSMMLSRYLKYLRPMFPAEVCGVGVMMLGVSMIGPGVERVIGGSSVPDAGSMMVAFTTISLMVGLSIWSKGQLRLYSAVIGLLAGYAVALWSGLTEPQSVNDLFVDGVLTVPVIHLPALSFDWVLLVPFAIIAMVSSLDTIACIITCQKINEPHWVRAGMKSISDGVLADGLATLIGGVLGTIGSNVSSSHIALSSATGATSRKIARLAALLLLLAAFLPPITKLLANIPAPVIGAVLMYAAAFLIASGMELIVSRMLDTRRIFMIGFSIIIGIASIQMADVIHQLPPTISSIAGSPFAIASLSAIILNLLFRIGTTLNASFAMEPRLESIASALEFLESRGASWGARREVIRKAENAVNEALESLIMMGYAEGRLELQVRFSEYHLDAVLLYQGKPFVFSGVAHQPSQIDNGDEALMRFAAALIGQYADSMTTDMQNGEQRISMRFEH</sequence>
<evidence type="ECO:0000256" key="4">
    <source>
        <dbReference type="ARBA" id="ARBA00022692"/>
    </source>
</evidence>
<feature type="transmembrane region" description="Helical" evidence="7">
    <location>
        <begin position="240"/>
        <end position="264"/>
    </location>
</feature>
<dbReference type="eggNOG" id="COG2233">
    <property type="taxonomic scope" value="Bacteria"/>
</dbReference>
<evidence type="ECO:0000313" key="9">
    <source>
        <dbReference type="Proteomes" id="UP000002709"/>
    </source>
</evidence>
<evidence type="ECO:0000256" key="5">
    <source>
        <dbReference type="ARBA" id="ARBA00022989"/>
    </source>
</evidence>
<keyword evidence="5 7" id="KW-1133">Transmembrane helix</keyword>
<feature type="transmembrane region" description="Helical" evidence="7">
    <location>
        <begin position="192"/>
        <end position="211"/>
    </location>
</feature>
<feature type="transmembrane region" description="Helical" evidence="7">
    <location>
        <begin position="55"/>
        <end position="73"/>
    </location>
</feature>
<evidence type="ECO:0000313" key="8">
    <source>
        <dbReference type="EMBL" id="ABB23729.1"/>
    </source>
</evidence>
<keyword evidence="3" id="KW-0813">Transport</keyword>
<evidence type="ECO:0000256" key="6">
    <source>
        <dbReference type="ARBA" id="ARBA00023136"/>
    </source>
</evidence>
<name>Q3B4K2_CHLL3</name>
<feature type="transmembrane region" description="Helical" evidence="7">
    <location>
        <begin position="133"/>
        <end position="154"/>
    </location>
</feature>
<evidence type="ECO:0000256" key="2">
    <source>
        <dbReference type="ARBA" id="ARBA00008821"/>
    </source>
</evidence>